<feature type="transmembrane region" description="Helical" evidence="1">
    <location>
        <begin position="20"/>
        <end position="38"/>
    </location>
</feature>
<gene>
    <name evidence="3" type="ORF">HAHE_19230</name>
</gene>
<evidence type="ECO:0000259" key="2">
    <source>
        <dbReference type="Pfam" id="PF02517"/>
    </source>
</evidence>
<keyword evidence="3" id="KW-0378">Hydrolase</keyword>
<feature type="transmembrane region" description="Helical" evidence="1">
    <location>
        <begin position="164"/>
        <end position="184"/>
    </location>
</feature>
<feature type="transmembrane region" description="Helical" evidence="1">
    <location>
        <begin position="59"/>
        <end position="81"/>
    </location>
</feature>
<keyword evidence="3" id="KW-0645">Protease</keyword>
<dbReference type="GO" id="GO:0006508">
    <property type="term" value="P:proteolysis"/>
    <property type="evidence" value="ECO:0007669"/>
    <property type="project" value="UniProtKB-KW"/>
</dbReference>
<organism evidence="3 4">
    <name type="scientific">Haloferula helveola</name>
    <dbReference type="NCBI Taxonomy" id="490095"/>
    <lineage>
        <taxon>Bacteria</taxon>
        <taxon>Pseudomonadati</taxon>
        <taxon>Verrucomicrobiota</taxon>
        <taxon>Verrucomicrobiia</taxon>
        <taxon>Verrucomicrobiales</taxon>
        <taxon>Verrucomicrobiaceae</taxon>
        <taxon>Haloferula</taxon>
    </lineage>
</organism>
<name>A0ABM7RDR2_9BACT</name>
<evidence type="ECO:0000313" key="3">
    <source>
        <dbReference type="EMBL" id="BCX48015.1"/>
    </source>
</evidence>
<protein>
    <submittedName>
        <fullName evidence="3">CAAX amino protease</fullName>
    </submittedName>
</protein>
<keyword evidence="1" id="KW-1133">Transmembrane helix</keyword>
<sequence length="215" mass="23371">MVVPLLGSLIYFVWFPHGGVGQTAYTATKLFTLVYPFLFLRRIGTKGLRPERGTKGSSVAWGIGSGLAICAAGALLMLSPLGAVVRDSASAVTSRAESLGFIKHYLLFSVFICVFHSGLEEFYWRWFVYGQLREKVKPVLAHVLAAVSFAAHHLVVTLQFFPTGLAVFLALCVAVGGLIWSWMYEKHGGLLGCWVSHLCVDALLMGIGYQLITGG</sequence>
<accession>A0ABM7RDR2</accession>
<proteinExistence type="predicted"/>
<keyword evidence="1" id="KW-0472">Membrane</keyword>
<dbReference type="Pfam" id="PF02517">
    <property type="entry name" value="Rce1-like"/>
    <property type="match status" value="1"/>
</dbReference>
<reference evidence="3 4" key="1">
    <citation type="submission" date="2021-06" db="EMBL/GenBank/DDBJ databases">
        <title>Complete genome of Haloferula helveola possessing various polysaccharide degrading enzymes.</title>
        <authorList>
            <person name="Takami H."/>
            <person name="Huang C."/>
            <person name="Hamasaki K."/>
        </authorList>
    </citation>
    <scope>NUCLEOTIDE SEQUENCE [LARGE SCALE GENOMIC DNA]</scope>
    <source>
        <strain evidence="3 4">CN-1</strain>
    </source>
</reference>
<evidence type="ECO:0000313" key="4">
    <source>
        <dbReference type="Proteomes" id="UP001374893"/>
    </source>
</evidence>
<feature type="domain" description="CAAX prenyl protease 2/Lysostaphin resistance protein A-like" evidence="2">
    <location>
        <begin position="105"/>
        <end position="202"/>
    </location>
</feature>
<keyword evidence="4" id="KW-1185">Reference proteome</keyword>
<feature type="transmembrane region" description="Helical" evidence="1">
    <location>
        <begin position="191"/>
        <end position="212"/>
    </location>
</feature>
<feature type="transmembrane region" description="Helical" evidence="1">
    <location>
        <begin position="139"/>
        <end position="158"/>
    </location>
</feature>
<dbReference type="Proteomes" id="UP001374893">
    <property type="component" value="Chromosome"/>
</dbReference>
<keyword evidence="1" id="KW-0812">Transmembrane</keyword>
<dbReference type="InterPro" id="IPR003675">
    <property type="entry name" value="Rce1/LyrA-like_dom"/>
</dbReference>
<dbReference type="EMBL" id="AP024702">
    <property type="protein sequence ID" value="BCX48015.1"/>
    <property type="molecule type" value="Genomic_DNA"/>
</dbReference>
<dbReference type="GO" id="GO:0008233">
    <property type="term" value="F:peptidase activity"/>
    <property type="evidence" value="ECO:0007669"/>
    <property type="project" value="UniProtKB-KW"/>
</dbReference>
<evidence type="ECO:0000256" key="1">
    <source>
        <dbReference type="SAM" id="Phobius"/>
    </source>
</evidence>
<feature type="transmembrane region" description="Helical" evidence="1">
    <location>
        <begin position="101"/>
        <end position="119"/>
    </location>
</feature>